<comment type="caution">
    <text evidence="8">The sequence shown here is derived from an EMBL/GenBank/DDBJ whole genome shotgun (WGS) entry which is preliminary data.</text>
</comment>
<dbReference type="InterPro" id="IPR011990">
    <property type="entry name" value="TPR-like_helical_dom_sf"/>
</dbReference>
<dbReference type="Proteomes" id="UP000006241">
    <property type="component" value="Unassembled WGS sequence"/>
</dbReference>
<evidence type="ECO:0000259" key="6">
    <source>
        <dbReference type="Pfam" id="PF07980"/>
    </source>
</evidence>
<dbReference type="SUPFAM" id="SSF48452">
    <property type="entry name" value="TPR-like"/>
    <property type="match status" value="1"/>
</dbReference>
<organism evidence="8 9">
    <name type="scientific">Sphingobacterium spiritivorum ATCC 33300</name>
    <dbReference type="NCBI Taxonomy" id="525372"/>
    <lineage>
        <taxon>Bacteria</taxon>
        <taxon>Pseudomonadati</taxon>
        <taxon>Bacteroidota</taxon>
        <taxon>Sphingobacteriia</taxon>
        <taxon>Sphingobacteriales</taxon>
        <taxon>Sphingobacteriaceae</taxon>
        <taxon>Sphingobacterium</taxon>
    </lineage>
</organism>
<comment type="similarity">
    <text evidence="2">Belongs to the SusD family.</text>
</comment>
<dbReference type="InterPro" id="IPR033985">
    <property type="entry name" value="SusD-like_N"/>
</dbReference>
<comment type="subcellular location">
    <subcellularLocation>
        <location evidence="1">Cell outer membrane</location>
    </subcellularLocation>
</comment>
<evidence type="ECO:0000256" key="4">
    <source>
        <dbReference type="ARBA" id="ARBA00023136"/>
    </source>
</evidence>
<dbReference type="Pfam" id="PF07980">
    <property type="entry name" value="SusD_RagB"/>
    <property type="match status" value="1"/>
</dbReference>
<evidence type="ECO:0000256" key="3">
    <source>
        <dbReference type="ARBA" id="ARBA00022729"/>
    </source>
</evidence>
<evidence type="ECO:0000313" key="9">
    <source>
        <dbReference type="Proteomes" id="UP000006241"/>
    </source>
</evidence>
<dbReference type="HOGENOM" id="CLU_015553_3_0_10"/>
<evidence type="ECO:0000256" key="1">
    <source>
        <dbReference type="ARBA" id="ARBA00004442"/>
    </source>
</evidence>
<evidence type="ECO:0000259" key="7">
    <source>
        <dbReference type="Pfam" id="PF14322"/>
    </source>
</evidence>
<evidence type="ECO:0000256" key="5">
    <source>
        <dbReference type="ARBA" id="ARBA00023237"/>
    </source>
</evidence>
<dbReference type="AlphaFoldDB" id="C2FTN8"/>
<dbReference type="InterPro" id="IPR012944">
    <property type="entry name" value="SusD_RagB_dom"/>
</dbReference>
<proteinExistence type="inferred from homology"/>
<keyword evidence="4" id="KW-0472">Membrane</keyword>
<evidence type="ECO:0000313" key="8">
    <source>
        <dbReference type="EMBL" id="EEI93720.1"/>
    </source>
</evidence>
<protein>
    <recommendedName>
        <fullName evidence="10">SusD family protein</fullName>
    </recommendedName>
</protein>
<dbReference type="Gene3D" id="1.25.40.390">
    <property type="match status" value="1"/>
</dbReference>
<reference evidence="8 9" key="1">
    <citation type="submission" date="2009-01" db="EMBL/GenBank/DDBJ databases">
        <authorList>
            <person name="Qin X."/>
            <person name="Bachman B."/>
            <person name="Battles P."/>
            <person name="Bell A."/>
            <person name="Bess C."/>
            <person name="Bickham C."/>
            <person name="Chaboub L."/>
            <person name="Chen D."/>
            <person name="Coyle M."/>
            <person name="Deiros D.R."/>
            <person name="Dinh H."/>
            <person name="Forbes L."/>
            <person name="Fowler G."/>
            <person name="Francisco L."/>
            <person name="Fu Q."/>
            <person name="Gubbala S."/>
            <person name="Hale W."/>
            <person name="Han Y."/>
            <person name="Hemphill L."/>
            <person name="Highlander S.K."/>
            <person name="Hirani K."/>
            <person name="Hogues M."/>
            <person name="Jackson L."/>
            <person name="Jakkamsetti A."/>
            <person name="Javaid M."/>
            <person name="Jiang H."/>
            <person name="Korchina V."/>
            <person name="Kovar C."/>
            <person name="Lara F."/>
            <person name="Lee S."/>
            <person name="Mata R."/>
            <person name="Mathew T."/>
            <person name="Moen C."/>
            <person name="Morales K."/>
            <person name="Munidasa M."/>
            <person name="Nazareth L."/>
            <person name="Ngo R."/>
            <person name="Nguyen L."/>
            <person name="Okwuonu G."/>
            <person name="Ongeri F."/>
            <person name="Patil S."/>
            <person name="Petrosino J."/>
            <person name="Pham C."/>
            <person name="Pham P."/>
            <person name="Pu L.-L."/>
            <person name="Puazo M."/>
            <person name="Raj R."/>
            <person name="Reid J."/>
            <person name="Rouhana J."/>
            <person name="Saada N."/>
            <person name="Shang Y."/>
            <person name="Simmons D."/>
            <person name="Thornton R."/>
            <person name="Warren J."/>
            <person name="Weissenberger G."/>
            <person name="Zhang J."/>
            <person name="Zhang L."/>
            <person name="Zhou C."/>
            <person name="Zhu D."/>
            <person name="Muzny D."/>
            <person name="Worley K."/>
            <person name="Gibbs R."/>
        </authorList>
    </citation>
    <scope>NUCLEOTIDE SEQUENCE [LARGE SCALE GENOMIC DNA]</scope>
    <source>
        <strain evidence="8 9">ATCC 33300</strain>
    </source>
</reference>
<keyword evidence="5" id="KW-0998">Cell outer membrane</keyword>
<evidence type="ECO:0008006" key="10">
    <source>
        <dbReference type="Google" id="ProtNLM"/>
    </source>
</evidence>
<accession>C2FTN8</accession>
<feature type="domain" description="RagB/SusD" evidence="6">
    <location>
        <begin position="359"/>
        <end position="488"/>
    </location>
</feature>
<evidence type="ECO:0000256" key="2">
    <source>
        <dbReference type="ARBA" id="ARBA00006275"/>
    </source>
</evidence>
<dbReference type="RefSeq" id="WP_003012240.1">
    <property type="nucleotide sequence ID" value="NZ_GG668636.1"/>
</dbReference>
<feature type="domain" description="SusD-like N-terminal" evidence="7">
    <location>
        <begin position="25"/>
        <end position="229"/>
    </location>
</feature>
<sequence length="488" mass="54730">MFYTKNIFKIAALVLIACFSSCRKDFLEVMPKGVAIATKTSDYEQLLNSFSLSMVSIASQVVMSDELGGYQPVYNSGFGFGAINYRKAFEYQDDIYLPSENESEMSLVGQIYTYNKVINEVMTSREGNEQQKKALRAEALAGRAWVHFMLVNYYGKPYNAATAASDPGIPLFTVADVTQTVFTRLSVQAAYDLIIADLTEAIPNLSARIFSRHRMSQSAGEAILGKVYMNMQQFDKALPLFASAISKLSNADIPVRLYDFNTVFNPGGAFYPVNPVFGPNRLQIDTDEEVLYLKYNINFFNYYYSAAPINPQTAALYSPADLRLTFFTKSPFPPSGATYPLNMMRCFGKLNNMGISVPDMILLKAECESRAGDLPNAVNDLVAFRKKRMKSTVTGAADIPANVTGDKVALTKYILEERIREYATSGERWWDMRRLSVDETYKSTVGMVHNVYDATGKIVESFPLKPERLTFRYPQYIMNANQGMPQNP</sequence>
<name>C2FTN8_SPHSI</name>
<keyword evidence="3" id="KW-0732">Signal</keyword>
<dbReference type="EMBL" id="ACHB01000014">
    <property type="protein sequence ID" value="EEI93720.1"/>
    <property type="molecule type" value="Genomic_DNA"/>
</dbReference>
<gene>
    <name evidence="8" type="ORF">HMPREF0765_0694</name>
</gene>
<dbReference type="GO" id="GO:0009279">
    <property type="term" value="C:cell outer membrane"/>
    <property type="evidence" value="ECO:0007669"/>
    <property type="project" value="UniProtKB-SubCell"/>
</dbReference>
<dbReference type="Pfam" id="PF14322">
    <property type="entry name" value="SusD-like_3"/>
    <property type="match status" value="1"/>
</dbReference>